<dbReference type="Proteomes" id="UP000751190">
    <property type="component" value="Unassembled WGS sequence"/>
</dbReference>
<reference evidence="2" key="1">
    <citation type="submission" date="2021-05" db="EMBL/GenBank/DDBJ databases">
        <title>The genome of the haptophyte Pavlova lutheri (Diacronema luteri, Pavlovales) - a model for lipid biosynthesis in eukaryotic algae.</title>
        <authorList>
            <person name="Hulatt C.J."/>
            <person name="Posewitz M.C."/>
        </authorList>
    </citation>
    <scope>NUCLEOTIDE SEQUENCE</scope>
    <source>
        <strain evidence="2">NIVA-4/92</strain>
    </source>
</reference>
<keyword evidence="3" id="KW-1185">Reference proteome</keyword>
<proteinExistence type="predicted"/>
<sequence>MEADGAELQHTRPSEHEAGLCRVAEDRLREQANNLAELVDNLNEGVYHDARLMLYDEDHGQLQRSMSALGKLQERVRKSAVKLRKLDAERDKLDFGELSEYPRRKHEYRQQRRALNKVNERLTQQLERDANVLAAFRELIERMGARLDYTVLVQEARTTIEVADATAAECAHADRPADGEISDSERWQS</sequence>
<protein>
    <submittedName>
        <fullName evidence="2">Uncharacterized protein</fullName>
    </submittedName>
</protein>
<name>A0A8J5XEU5_DIALT</name>
<keyword evidence="1" id="KW-0175">Coiled coil</keyword>
<dbReference type="AlphaFoldDB" id="A0A8J5XEU5"/>
<feature type="coiled-coil region" evidence="1">
    <location>
        <begin position="69"/>
        <end position="128"/>
    </location>
</feature>
<evidence type="ECO:0000256" key="1">
    <source>
        <dbReference type="SAM" id="Coils"/>
    </source>
</evidence>
<dbReference type="OrthoDB" id="10492905at2759"/>
<evidence type="ECO:0000313" key="3">
    <source>
        <dbReference type="Proteomes" id="UP000751190"/>
    </source>
</evidence>
<evidence type="ECO:0000313" key="2">
    <source>
        <dbReference type="EMBL" id="KAG8465678.1"/>
    </source>
</evidence>
<organism evidence="2 3">
    <name type="scientific">Diacronema lutheri</name>
    <name type="common">Unicellular marine alga</name>
    <name type="synonym">Monochrysis lutheri</name>
    <dbReference type="NCBI Taxonomy" id="2081491"/>
    <lineage>
        <taxon>Eukaryota</taxon>
        <taxon>Haptista</taxon>
        <taxon>Haptophyta</taxon>
        <taxon>Pavlovophyceae</taxon>
        <taxon>Pavlovales</taxon>
        <taxon>Pavlovaceae</taxon>
        <taxon>Diacronema</taxon>
    </lineage>
</organism>
<dbReference type="EMBL" id="JAGTXO010000010">
    <property type="protein sequence ID" value="KAG8465678.1"/>
    <property type="molecule type" value="Genomic_DNA"/>
</dbReference>
<comment type="caution">
    <text evidence="2">The sequence shown here is derived from an EMBL/GenBank/DDBJ whole genome shotgun (WGS) entry which is preliminary data.</text>
</comment>
<gene>
    <name evidence="2" type="ORF">KFE25_002985</name>
</gene>
<accession>A0A8J5XEU5</accession>